<evidence type="ECO:0000256" key="1">
    <source>
        <dbReference type="ARBA" id="ARBA00023284"/>
    </source>
</evidence>
<organism evidence="4 5">
    <name type="scientific">Chloroherpeton thalassium (strain ATCC 35110 / GB-78)</name>
    <dbReference type="NCBI Taxonomy" id="517418"/>
    <lineage>
        <taxon>Bacteria</taxon>
        <taxon>Pseudomonadati</taxon>
        <taxon>Chlorobiota</taxon>
        <taxon>Chlorobiia</taxon>
        <taxon>Chlorobiales</taxon>
        <taxon>Chloroherpetonaceae</taxon>
        <taxon>Chloroherpeton</taxon>
    </lineage>
</organism>
<evidence type="ECO:0000259" key="3">
    <source>
        <dbReference type="PROSITE" id="PS51352"/>
    </source>
</evidence>
<sequence length="184" mass="20162">MKQKKGIILLLALMIATGAFTAYTMNQPESTMNGQAIALKDDGKLAPNFDLETIDGKKLSLSDYKGKAVILNFWATWCPPCRAEIPDMIELQEEYGGENFTFIGVAVGDQLERVKRFVENSGINYPVAMGNNAITDDYGRFIEGGMRGIPTTFVISTKGEILGHFVGARSKEAFEAAIKDALKK</sequence>
<evidence type="ECO:0000313" key="4">
    <source>
        <dbReference type="EMBL" id="ACF12512.1"/>
    </source>
</evidence>
<keyword evidence="1" id="KW-0676">Redox-active center</keyword>
<dbReference type="EMBL" id="CP001100">
    <property type="protein sequence ID" value="ACF12512.1"/>
    <property type="molecule type" value="Genomic_DNA"/>
</dbReference>
<dbReference type="InterPro" id="IPR013766">
    <property type="entry name" value="Thioredoxin_domain"/>
</dbReference>
<dbReference type="AlphaFoldDB" id="B3QSC1"/>
<dbReference type="InterPro" id="IPR017937">
    <property type="entry name" value="Thioredoxin_CS"/>
</dbReference>
<dbReference type="eggNOG" id="COG0526">
    <property type="taxonomic scope" value="Bacteria"/>
</dbReference>
<dbReference type="Proteomes" id="UP000001208">
    <property type="component" value="Chromosome"/>
</dbReference>
<dbReference type="GO" id="GO:0016491">
    <property type="term" value="F:oxidoreductase activity"/>
    <property type="evidence" value="ECO:0007669"/>
    <property type="project" value="InterPro"/>
</dbReference>
<evidence type="ECO:0000313" key="5">
    <source>
        <dbReference type="Proteomes" id="UP000001208"/>
    </source>
</evidence>
<dbReference type="HOGENOM" id="CLU_042529_11_4_10"/>
<dbReference type="GO" id="GO:0016209">
    <property type="term" value="F:antioxidant activity"/>
    <property type="evidence" value="ECO:0007669"/>
    <property type="project" value="InterPro"/>
</dbReference>
<feature type="signal peptide" evidence="2">
    <location>
        <begin position="1"/>
        <end position="21"/>
    </location>
</feature>
<evidence type="ECO:0000256" key="2">
    <source>
        <dbReference type="SAM" id="SignalP"/>
    </source>
</evidence>
<dbReference type="KEGG" id="cts:Ctha_0040"/>
<proteinExistence type="predicted"/>
<reference evidence="4 5" key="1">
    <citation type="submission" date="2008-06" db="EMBL/GenBank/DDBJ databases">
        <title>Complete sequence of Chloroherpeton thalassium ATCC 35110.</title>
        <authorList>
            <consortium name="US DOE Joint Genome Institute"/>
            <person name="Lucas S."/>
            <person name="Copeland A."/>
            <person name="Lapidus A."/>
            <person name="Glavina del Rio T."/>
            <person name="Dalin E."/>
            <person name="Tice H."/>
            <person name="Bruce D."/>
            <person name="Goodwin L."/>
            <person name="Pitluck S."/>
            <person name="Schmutz J."/>
            <person name="Larimer F."/>
            <person name="Land M."/>
            <person name="Hauser L."/>
            <person name="Kyrpides N."/>
            <person name="Mikhailova N."/>
            <person name="Liu Z."/>
            <person name="Li T."/>
            <person name="Zhao F."/>
            <person name="Overmann J."/>
            <person name="Bryant D.A."/>
            <person name="Richardson P."/>
        </authorList>
    </citation>
    <scope>NUCLEOTIDE SEQUENCE [LARGE SCALE GENOMIC DNA]</scope>
    <source>
        <strain evidence="5">ATCC 35110 / GB-78</strain>
    </source>
</reference>
<dbReference type="Pfam" id="PF00578">
    <property type="entry name" value="AhpC-TSA"/>
    <property type="match status" value="1"/>
</dbReference>
<dbReference type="PANTHER" id="PTHR42852:SF18">
    <property type="entry name" value="CHROMOSOME UNDETERMINED SCAFFOLD_47, WHOLE GENOME SHOTGUN SEQUENCE"/>
    <property type="match status" value="1"/>
</dbReference>
<dbReference type="InterPro" id="IPR050553">
    <property type="entry name" value="Thioredoxin_ResA/DsbE_sf"/>
</dbReference>
<accession>B3QSC1</accession>
<dbReference type="SUPFAM" id="SSF52833">
    <property type="entry name" value="Thioredoxin-like"/>
    <property type="match status" value="1"/>
</dbReference>
<dbReference type="PROSITE" id="PS51352">
    <property type="entry name" value="THIOREDOXIN_2"/>
    <property type="match status" value="1"/>
</dbReference>
<protein>
    <submittedName>
        <fullName evidence="4">Alkyl hydroperoxide reductase/ Thiol specific antioxidant/ Mal allergen</fullName>
    </submittedName>
</protein>
<dbReference type="Gene3D" id="3.40.30.10">
    <property type="entry name" value="Glutaredoxin"/>
    <property type="match status" value="1"/>
</dbReference>
<dbReference type="InterPro" id="IPR000866">
    <property type="entry name" value="AhpC/TSA"/>
</dbReference>
<keyword evidence="2" id="KW-0732">Signal</keyword>
<dbReference type="InterPro" id="IPR036249">
    <property type="entry name" value="Thioredoxin-like_sf"/>
</dbReference>
<dbReference type="PROSITE" id="PS00194">
    <property type="entry name" value="THIOREDOXIN_1"/>
    <property type="match status" value="1"/>
</dbReference>
<keyword evidence="5" id="KW-1185">Reference proteome</keyword>
<dbReference type="PANTHER" id="PTHR42852">
    <property type="entry name" value="THIOL:DISULFIDE INTERCHANGE PROTEIN DSBE"/>
    <property type="match status" value="1"/>
</dbReference>
<feature type="domain" description="Thioredoxin" evidence="3">
    <location>
        <begin position="40"/>
        <end position="183"/>
    </location>
</feature>
<gene>
    <name evidence="4" type="ordered locus">Ctha_0040</name>
</gene>
<dbReference type="CDD" id="cd02966">
    <property type="entry name" value="TlpA_like_family"/>
    <property type="match status" value="1"/>
</dbReference>
<dbReference type="OrthoDB" id="1098640at2"/>
<name>B3QSC1_CHLT3</name>
<feature type="chain" id="PRO_5002797630" evidence="2">
    <location>
        <begin position="22"/>
        <end position="184"/>
    </location>
</feature>